<evidence type="ECO:0000256" key="7">
    <source>
        <dbReference type="ARBA" id="ARBA00023136"/>
    </source>
</evidence>
<keyword evidence="3 10" id="KW-1134">Transmembrane beta strand</keyword>
<dbReference type="InterPro" id="IPR037066">
    <property type="entry name" value="Plug_dom_sf"/>
</dbReference>
<evidence type="ECO:0000259" key="12">
    <source>
        <dbReference type="Pfam" id="PF00593"/>
    </source>
</evidence>
<dbReference type="GO" id="GO:0009279">
    <property type="term" value="C:cell outer membrane"/>
    <property type="evidence" value="ECO:0007669"/>
    <property type="project" value="UniProtKB-SubCell"/>
</dbReference>
<feature type="domain" description="TonB-dependent receptor-like beta-barrel" evidence="12">
    <location>
        <begin position="312"/>
        <end position="707"/>
    </location>
</feature>
<evidence type="ECO:0000256" key="11">
    <source>
        <dbReference type="RuleBase" id="RU003357"/>
    </source>
</evidence>
<dbReference type="Pfam" id="PF07715">
    <property type="entry name" value="Plug"/>
    <property type="match status" value="1"/>
</dbReference>
<keyword evidence="15" id="KW-1185">Reference proteome</keyword>
<comment type="subcellular location">
    <subcellularLocation>
        <location evidence="1 10">Cell outer membrane</location>
        <topology evidence="1 10">Multi-pass membrane protein</topology>
    </subcellularLocation>
</comment>
<sequence length="736" mass="79072">MLAGGVIQAASFVGERTVRVCVRDQQGLAIVGAQIQPVSESSKSMTSDGSGCANLEIEADVEGKVRVTRQGFGGVTQAIGDAPELDIVMALAANQENVEVTAARVPLALDASASSVRTMSQEQLREAPGFVLDDRLRQVAGFQLFRRTSSWVANPTSQGTTLRGLGSTAASRTLVLSDQVPLNDAFGGWIHWNEIPQLAVRDVALMRGGASDLYGSSAIGGVIDVLPVKPEGLNYAVDAAGANEATSIVNGLIAGGERGWSGLGAATFFRTDGYILTAPEVRGPVDVPSNVHSQSGRMEFRRDVGGDGNVFLRGNLLNEARSNGTPLQTNATRIWRYVGGGDWSPVDVGRLMLRLYGTNQNYRQSFSSVAAGRASEKLTNLQQVPSQQMGGAVQWARSYRALTVVAGSDVLDTRATDNETGVTNGVLKPTVSTSARQRGTGIYGEALWQPSSWSIALSSRVDWFDTFDARQVGGGPSKTLPDIQEMVFDPRLGVVKQLGHGLSLTGSAFRAFRGPTMNELYRTGQVGQQITFPNASLRTERATGFEFGGLVNVRHLGSVRSSYFWTEVNRPVSTVTLSSTPTSQTLMRENLGQLVSKGVTTEVEMHPVSFLMVTAGYQYANSTVTQFQADPTLVGKWTPQVPRNSASLQARLEKSRVGTMSVALRMSGRQYDDSANQFELDGFVQVDVYAEHSFGQRFRVYGSVQNLANQQVQAGRTPLLTLGAPRIVLGGLRFTR</sequence>
<dbReference type="PANTHER" id="PTHR30069:SF29">
    <property type="entry name" value="HEMOGLOBIN AND HEMOGLOBIN-HAPTOGLOBIN-BINDING PROTEIN 1-RELATED"/>
    <property type="match status" value="1"/>
</dbReference>
<dbReference type="SUPFAM" id="SSF56935">
    <property type="entry name" value="Porins"/>
    <property type="match status" value="1"/>
</dbReference>
<reference evidence="14 15" key="1">
    <citation type="submission" date="2018-12" db="EMBL/GenBank/DDBJ databases">
        <title>Sequencing of bacterial isolates from soil warming experiment in Harvard Forest, Massachusetts, USA.</title>
        <authorList>
            <person name="Deangelis K."/>
        </authorList>
    </citation>
    <scope>NUCLEOTIDE SEQUENCE [LARGE SCALE GENOMIC DNA]</scope>
    <source>
        <strain evidence="14 15">EB153</strain>
    </source>
</reference>
<proteinExistence type="inferred from homology"/>
<keyword evidence="4 10" id="KW-0812">Transmembrane</keyword>
<dbReference type="InterPro" id="IPR039426">
    <property type="entry name" value="TonB-dep_rcpt-like"/>
</dbReference>
<evidence type="ECO:0000256" key="4">
    <source>
        <dbReference type="ARBA" id="ARBA00022692"/>
    </source>
</evidence>
<dbReference type="Gene3D" id="2.170.130.10">
    <property type="entry name" value="TonB-dependent receptor, plug domain"/>
    <property type="match status" value="1"/>
</dbReference>
<evidence type="ECO:0000313" key="15">
    <source>
        <dbReference type="Proteomes" id="UP000269669"/>
    </source>
</evidence>
<evidence type="ECO:0000256" key="1">
    <source>
        <dbReference type="ARBA" id="ARBA00004571"/>
    </source>
</evidence>
<name>A0A3R9R0Y3_9BACT</name>
<evidence type="ECO:0000256" key="5">
    <source>
        <dbReference type="ARBA" id="ARBA00022729"/>
    </source>
</evidence>
<dbReference type="InterPro" id="IPR000531">
    <property type="entry name" value="Beta-barrel_TonB"/>
</dbReference>
<evidence type="ECO:0000256" key="9">
    <source>
        <dbReference type="ARBA" id="ARBA00023237"/>
    </source>
</evidence>
<keyword evidence="7 10" id="KW-0472">Membrane</keyword>
<evidence type="ECO:0000256" key="6">
    <source>
        <dbReference type="ARBA" id="ARBA00023077"/>
    </source>
</evidence>
<evidence type="ECO:0000259" key="13">
    <source>
        <dbReference type="Pfam" id="PF07715"/>
    </source>
</evidence>
<evidence type="ECO:0000256" key="10">
    <source>
        <dbReference type="PROSITE-ProRule" id="PRU01360"/>
    </source>
</evidence>
<comment type="similarity">
    <text evidence="10 11">Belongs to the TonB-dependent receptor family.</text>
</comment>
<evidence type="ECO:0000256" key="2">
    <source>
        <dbReference type="ARBA" id="ARBA00022448"/>
    </source>
</evidence>
<keyword evidence="6 11" id="KW-0798">TonB box</keyword>
<evidence type="ECO:0000313" key="14">
    <source>
        <dbReference type="EMBL" id="RSL15288.1"/>
    </source>
</evidence>
<dbReference type="PROSITE" id="PS52016">
    <property type="entry name" value="TONB_DEPENDENT_REC_3"/>
    <property type="match status" value="1"/>
</dbReference>
<accession>A0A3R9R0Y3</accession>
<keyword evidence="5" id="KW-0732">Signal</keyword>
<dbReference type="GO" id="GO:0015344">
    <property type="term" value="F:siderophore uptake transmembrane transporter activity"/>
    <property type="evidence" value="ECO:0007669"/>
    <property type="project" value="TreeGrafter"/>
</dbReference>
<keyword evidence="8 14" id="KW-0675">Receptor</keyword>
<comment type="caution">
    <text evidence="14">The sequence shown here is derived from an EMBL/GenBank/DDBJ whole genome shotgun (WGS) entry which is preliminary data.</text>
</comment>
<dbReference type="AlphaFoldDB" id="A0A3R9R0Y3"/>
<protein>
    <submittedName>
        <fullName evidence="14">Outer membrane receptor protein involved in Fe transport</fullName>
    </submittedName>
</protein>
<evidence type="ECO:0000256" key="8">
    <source>
        <dbReference type="ARBA" id="ARBA00023170"/>
    </source>
</evidence>
<dbReference type="EMBL" id="RSDW01000001">
    <property type="protein sequence ID" value="RSL15288.1"/>
    <property type="molecule type" value="Genomic_DNA"/>
</dbReference>
<dbReference type="InterPro" id="IPR036942">
    <property type="entry name" value="Beta-barrel_TonB_sf"/>
</dbReference>
<dbReference type="Pfam" id="PF00593">
    <property type="entry name" value="TonB_dep_Rec_b-barrel"/>
    <property type="match status" value="1"/>
</dbReference>
<dbReference type="GO" id="GO:0044718">
    <property type="term" value="P:siderophore transmembrane transport"/>
    <property type="evidence" value="ECO:0007669"/>
    <property type="project" value="TreeGrafter"/>
</dbReference>
<dbReference type="Proteomes" id="UP000269669">
    <property type="component" value="Unassembled WGS sequence"/>
</dbReference>
<gene>
    <name evidence="14" type="ORF">EDE15_0772</name>
</gene>
<dbReference type="Gene3D" id="2.40.170.20">
    <property type="entry name" value="TonB-dependent receptor, beta-barrel domain"/>
    <property type="match status" value="1"/>
</dbReference>
<evidence type="ECO:0000256" key="3">
    <source>
        <dbReference type="ARBA" id="ARBA00022452"/>
    </source>
</evidence>
<dbReference type="InterPro" id="IPR012910">
    <property type="entry name" value="Plug_dom"/>
</dbReference>
<keyword evidence="9 10" id="KW-0998">Cell outer membrane</keyword>
<feature type="domain" description="TonB-dependent receptor plug" evidence="13">
    <location>
        <begin position="111"/>
        <end position="222"/>
    </location>
</feature>
<keyword evidence="2 10" id="KW-0813">Transport</keyword>
<organism evidence="14 15">
    <name type="scientific">Edaphobacter aggregans</name>
    <dbReference type="NCBI Taxonomy" id="570835"/>
    <lineage>
        <taxon>Bacteria</taxon>
        <taxon>Pseudomonadati</taxon>
        <taxon>Acidobacteriota</taxon>
        <taxon>Terriglobia</taxon>
        <taxon>Terriglobales</taxon>
        <taxon>Acidobacteriaceae</taxon>
        <taxon>Edaphobacter</taxon>
    </lineage>
</organism>
<dbReference type="PANTHER" id="PTHR30069">
    <property type="entry name" value="TONB-DEPENDENT OUTER MEMBRANE RECEPTOR"/>
    <property type="match status" value="1"/>
</dbReference>